<organism evidence="7 8">
    <name type="scientific">Limulus polyphemus</name>
    <name type="common">Atlantic horseshoe crab</name>
    <dbReference type="NCBI Taxonomy" id="6850"/>
    <lineage>
        <taxon>Eukaryota</taxon>
        <taxon>Metazoa</taxon>
        <taxon>Ecdysozoa</taxon>
        <taxon>Arthropoda</taxon>
        <taxon>Chelicerata</taxon>
        <taxon>Merostomata</taxon>
        <taxon>Xiphosura</taxon>
        <taxon>Limulidae</taxon>
        <taxon>Limulus</taxon>
    </lineage>
</organism>
<dbReference type="Gene3D" id="3.30.200.20">
    <property type="entry name" value="Phosphorylase Kinase, domain 1"/>
    <property type="match status" value="1"/>
</dbReference>
<dbReference type="Pfam" id="PF00069">
    <property type="entry name" value="Pkinase"/>
    <property type="match status" value="1"/>
</dbReference>
<keyword evidence="3" id="KW-0547">Nucleotide-binding</keyword>
<dbReference type="PROSITE" id="PS00108">
    <property type="entry name" value="PROTEIN_KINASE_ST"/>
    <property type="match status" value="1"/>
</dbReference>
<accession>A0ABM1BUW3</accession>
<name>A0ABM1BUW3_LIMPO</name>
<evidence type="ECO:0000313" key="8">
    <source>
        <dbReference type="RefSeq" id="XP_013789136.1"/>
    </source>
</evidence>
<feature type="domain" description="Protein kinase" evidence="6">
    <location>
        <begin position="41"/>
        <end position="299"/>
    </location>
</feature>
<evidence type="ECO:0000256" key="2">
    <source>
        <dbReference type="ARBA" id="ARBA00022679"/>
    </source>
</evidence>
<evidence type="ECO:0000313" key="7">
    <source>
        <dbReference type="Proteomes" id="UP000694941"/>
    </source>
</evidence>
<keyword evidence="1" id="KW-0723">Serine/threonine-protein kinase</keyword>
<sequence length="741" mass="85332">MALKGNNICNNKDLQLQGFLTDSENHPSVSINTQPLLDDYHVETKPFARGKFATVRRCTDKTNDRAYAAKCIKKRRRSANVRHEIMHEILVLKMCEPCPRIIHLHQIYEGPSEIILVLEMAEGGELQRLLDDDEMFEESQVIHVIIQVLEALSFLHGLNIVHLDIKPQNILLTGSFPQCDIKLCDFGISRLVSEGIEVREIVGTPDYVAPEILQYEPISFASDMWSIGVLTYVLLSGYTPFGGATKQETFCNITKGTLEFPEKMFQEVSNHAKDFIKKLLVQNQRQRMLPENCLKHPWIAPNSEEISRQNLSSKTEKIEFKSTPDENRNYMVNSYTQNKGDLLQQNYFEIEVLPPENVVRKTSAEQQQQTPYEVINVEEETEQKEESSNITECKQQVSIIPAETVIDQPFLKDIISLPRYQPPVVPAGKMEENQLLQKNIFLPEHGELVEKKLSPKDVNVLHNFKHEGAVLSLDTVEEHLSPYERKLLQKHEPSALPVEAVEEKTLVQNKNKLPKGSSLPGEIMKKQEENILCKHRVSLPPMETKENKPLLNDGKILTEPKVSTLSVGTEDGQKLFEDMLPRRKVSVLPVETVDDQSLPRHKVSVLPVETMDNQLLPRHKVSVLPVETVDDQSLPRHKVSVLPVEIVDDQSLPRHKVSLLPVETVDDQSLPRHKVSVLPVETVVNQSLPKQKSRYFRWKQWMTSHYLDTKSRYFWWKQWMTSHYLDTKSRYFRWKQWVTSH</sequence>
<dbReference type="InterPro" id="IPR008271">
    <property type="entry name" value="Ser/Thr_kinase_AS"/>
</dbReference>
<dbReference type="RefSeq" id="XP_013789136.1">
    <property type="nucleotide sequence ID" value="XM_013933682.2"/>
</dbReference>
<reference evidence="8" key="1">
    <citation type="submission" date="2025-08" db="UniProtKB">
        <authorList>
            <consortium name="RefSeq"/>
        </authorList>
    </citation>
    <scope>IDENTIFICATION</scope>
    <source>
        <tissue evidence="8">Muscle</tissue>
    </source>
</reference>
<keyword evidence="7" id="KW-1185">Reference proteome</keyword>
<dbReference type="SUPFAM" id="SSF56112">
    <property type="entry name" value="Protein kinase-like (PK-like)"/>
    <property type="match status" value="1"/>
</dbReference>
<dbReference type="PROSITE" id="PS50011">
    <property type="entry name" value="PROTEIN_KINASE_DOM"/>
    <property type="match status" value="1"/>
</dbReference>
<gene>
    <name evidence="8" type="primary">LOC106473009</name>
</gene>
<dbReference type="InterPro" id="IPR000719">
    <property type="entry name" value="Prot_kinase_dom"/>
</dbReference>
<dbReference type="Gene3D" id="1.10.510.10">
    <property type="entry name" value="Transferase(Phosphotransferase) domain 1"/>
    <property type="match status" value="1"/>
</dbReference>
<proteinExistence type="predicted"/>
<evidence type="ECO:0000256" key="3">
    <source>
        <dbReference type="ARBA" id="ARBA00022741"/>
    </source>
</evidence>
<protein>
    <submittedName>
        <fullName evidence="8">Calcium-dependent protein kinase 27-like</fullName>
    </submittedName>
</protein>
<dbReference type="SMART" id="SM00220">
    <property type="entry name" value="S_TKc"/>
    <property type="match status" value="1"/>
</dbReference>
<dbReference type="PANTHER" id="PTHR24342:SF12">
    <property type="entry name" value="DEATH-ASSOCIATED PROTEIN KINASE RELATED"/>
    <property type="match status" value="1"/>
</dbReference>
<evidence type="ECO:0000256" key="1">
    <source>
        <dbReference type="ARBA" id="ARBA00022527"/>
    </source>
</evidence>
<dbReference type="InterPro" id="IPR011009">
    <property type="entry name" value="Kinase-like_dom_sf"/>
</dbReference>
<keyword evidence="2" id="KW-0808">Transferase</keyword>
<keyword evidence="5" id="KW-0067">ATP-binding</keyword>
<dbReference type="PANTHER" id="PTHR24342">
    <property type="entry name" value="SERINE/THREONINE-PROTEIN KINASE 17"/>
    <property type="match status" value="1"/>
</dbReference>
<evidence type="ECO:0000256" key="5">
    <source>
        <dbReference type="ARBA" id="ARBA00022840"/>
    </source>
</evidence>
<keyword evidence="4" id="KW-0418">Kinase</keyword>
<evidence type="ECO:0000259" key="6">
    <source>
        <dbReference type="PROSITE" id="PS50011"/>
    </source>
</evidence>
<evidence type="ECO:0000256" key="4">
    <source>
        <dbReference type="ARBA" id="ARBA00022777"/>
    </source>
</evidence>
<dbReference type="Proteomes" id="UP000694941">
    <property type="component" value="Unplaced"/>
</dbReference>
<dbReference type="GeneID" id="106473009"/>